<dbReference type="KEGG" id="npv:OHM77_13070"/>
<dbReference type="AlphaFoldDB" id="A0AA49FLG4"/>
<proteinExistence type="predicted"/>
<feature type="signal peptide" evidence="1">
    <location>
        <begin position="1"/>
        <end position="21"/>
    </location>
</feature>
<reference evidence="2" key="1">
    <citation type="journal article" date="2023" name="Nat. Microbiol.">
        <title>Enrichment and characterization of a nitric oxide-reducing microbial community in a continuous bioreactor.</title>
        <authorList>
            <person name="Garrido-Amador P."/>
            <person name="Stortenbeker N."/>
            <person name="Wessels H.J.C.T."/>
            <person name="Speth D.R."/>
            <person name="Garcia-Heredia I."/>
            <person name="Kartal B."/>
        </authorList>
    </citation>
    <scope>NUCLEOTIDE SEQUENCE</scope>
    <source>
        <strain evidence="2">MAG1</strain>
    </source>
</reference>
<feature type="chain" id="PRO_5041312163" evidence="1">
    <location>
        <begin position="22"/>
        <end position="141"/>
    </location>
</feature>
<keyword evidence="1" id="KW-0732">Signal</keyword>
<sequence>MKRLALTLFACLALPMEAACAEPINLDIATPPVIIVRHALTQRQSRLVRFYEAGVIGLGSDGMLRIHDNSRLSLVQRQISEKLIDHENNDRKSLIFAIADSHEGKQARQDEVRAGLLKRWQEQFKSGWWIQDAQGNWIRKP</sequence>
<organism evidence="2">
    <name type="scientific">Candidatus Nitricoxidivorans perseverans</name>
    <dbReference type="NCBI Taxonomy" id="2975601"/>
    <lineage>
        <taxon>Bacteria</taxon>
        <taxon>Pseudomonadati</taxon>
        <taxon>Pseudomonadota</taxon>
        <taxon>Betaproteobacteria</taxon>
        <taxon>Nitrosomonadales</taxon>
        <taxon>Sterolibacteriaceae</taxon>
        <taxon>Candidatus Nitricoxidivorans</taxon>
    </lineage>
</organism>
<dbReference type="Proteomes" id="UP001234916">
    <property type="component" value="Chromosome"/>
</dbReference>
<name>A0AA49FLG4_9PROT</name>
<dbReference type="Pfam" id="PF07027">
    <property type="entry name" value="DUF1318"/>
    <property type="match status" value="1"/>
</dbReference>
<accession>A0AA49FLG4</accession>
<dbReference type="EMBL" id="CP107246">
    <property type="protein sequence ID" value="WIM05590.1"/>
    <property type="molecule type" value="Genomic_DNA"/>
</dbReference>
<evidence type="ECO:0000256" key="1">
    <source>
        <dbReference type="SAM" id="SignalP"/>
    </source>
</evidence>
<protein>
    <submittedName>
        <fullName evidence="2">YdbL family protein</fullName>
    </submittedName>
</protein>
<evidence type="ECO:0000313" key="2">
    <source>
        <dbReference type="EMBL" id="WIM05590.1"/>
    </source>
</evidence>
<dbReference type="InterPro" id="IPR008309">
    <property type="entry name" value="YdbL"/>
</dbReference>
<gene>
    <name evidence="2" type="ORF">OHM77_13070</name>
</gene>